<comment type="caution">
    <text evidence="2">The sequence shown here is derived from an EMBL/GenBank/DDBJ whole genome shotgun (WGS) entry which is preliminary data.</text>
</comment>
<dbReference type="AlphaFoldDB" id="A0A948TM25"/>
<dbReference type="CDD" id="cd04301">
    <property type="entry name" value="NAT_SF"/>
    <property type="match status" value="1"/>
</dbReference>
<dbReference type="InterPro" id="IPR016181">
    <property type="entry name" value="Acyl_CoA_acyltransferase"/>
</dbReference>
<reference evidence="2" key="1">
    <citation type="journal article" date="2021" name="PeerJ">
        <title>Extensive microbial diversity within the chicken gut microbiome revealed by metagenomics and culture.</title>
        <authorList>
            <person name="Gilroy R."/>
            <person name="Ravi A."/>
            <person name="Getino M."/>
            <person name="Pursley I."/>
            <person name="Horton D.L."/>
            <person name="Alikhan N.F."/>
            <person name="Baker D."/>
            <person name="Gharbi K."/>
            <person name="Hall N."/>
            <person name="Watson M."/>
            <person name="Adriaenssens E.M."/>
            <person name="Foster-Nyarko E."/>
            <person name="Jarju S."/>
            <person name="Secka A."/>
            <person name="Antonio M."/>
            <person name="Oren A."/>
            <person name="Chaudhuri R.R."/>
            <person name="La Ragione R."/>
            <person name="Hildebrand F."/>
            <person name="Pallen M.J."/>
        </authorList>
    </citation>
    <scope>NUCLEOTIDE SEQUENCE</scope>
    <source>
        <strain evidence="2">8470</strain>
    </source>
</reference>
<proteinExistence type="predicted"/>
<dbReference type="Gene3D" id="3.40.630.30">
    <property type="match status" value="1"/>
</dbReference>
<dbReference type="EMBL" id="JAHLFJ010000035">
    <property type="protein sequence ID" value="MBU3855595.1"/>
    <property type="molecule type" value="Genomic_DNA"/>
</dbReference>
<dbReference type="GO" id="GO:0016747">
    <property type="term" value="F:acyltransferase activity, transferring groups other than amino-acyl groups"/>
    <property type="evidence" value="ECO:0007669"/>
    <property type="project" value="InterPro"/>
</dbReference>
<evidence type="ECO:0000259" key="1">
    <source>
        <dbReference type="PROSITE" id="PS51186"/>
    </source>
</evidence>
<dbReference type="Pfam" id="PF00583">
    <property type="entry name" value="Acetyltransf_1"/>
    <property type="match status" value="1"/>
</dbReference>
<dbReference type="InterPro" id="IPR000182">
    <property type="entry name" value="GNAT_dom"/>
</dbReference>
<sequence>MLLLDFLYEAIYQSESSQPIPRTILQQPPLWKYIENFGSRKGDLCAVAIIDNLIIGAVWVRFVHSYGFVREKLPELSISLYPEYRGQGIGTQLMLYIQGMLKKAGYYGVSLSVSKQNRAFQLYQTLGFSIVQEKESDYVMVKYLNPER</sequence>
<name>A0A948TM25_9BACT</name>
<dbReference type="Proteomes" id="UP000784286">
    <property type="component" value="Unassembled WGS sequence"/>
</dbReference>
<organism evidence="2 3">
    <name type="scientific">Candidatus Phocaeicola excrementipullorum</name>
    <dbReference type="NCBI Taxonomy" id="2838731"/>
    <lineage>
        <taxon>Bacteria</taxon>
        <taxon>Pseudomonadati</taxon>
        <taxon>Bacteroidota</taxon>
        <taxon>Bacteroidia</taxon>
        <taxon>Bacteroidales</taxon>
        <taxon>Bacteroidaceae</taxon>
        <taxon>Phocaeicola</taxon>
    </lineage>
</organism>
<dbReference type="PROSITE" id="PS51186">
    <property type="entry name" value="GNAT"/>
    <property type="match status" value="1"/>
</dbReference>
<evidence type="ECO:0000313" key="2">
    <source>
        <dbReference type="EMBL" id="MBU3855595.1"/>
    </source>
</evidence>
<accession>A0A948TM25</accession>
<feature type="domain" description="N-acetyltransferase" evidence="1">
    <location>
        <begin position="1"/>
        <end position="145"/>
    </location>
</feature>
<dbReference type="SUPFAM" id="SSF55729">
    <property type="entry name" value="Acyl-CoA N-acyltransferases (Nat)"/>
    <property type="match status" value="1"/>
</dbReference>
<gene>
    <name evidence="2" type="ORF">H9928_03380</name>
</gene>
<reference evidence="2" key="2">
    <citation type="submission" date="2021-04" db="EMBL/GenBank/DDBJ databases">
        <authorList>
            <person name="Gilroy R."/>
        </authorList>
    </citation>
    <scope>NUCLEOTIDE SEQUENCE</scope>
    <source>
        <strain evidence="2">8470</strain>
    </source>
</reference>
<protein>
    <submittedName>
        <fullName evidence="2">GNAT family N-acetyltransferase</fullName>
    </submittedName>
</protein>
<evidence type="ECO:0000313" key="3">
    <source>
        <dbReference type="Proteomes" id="UP000784286"/>
    </source>
</evidence>